<dbReference type="InterPro" id="IPR034005">
    <property type="entry name" value="M3A_DCP"/>
</dbReference>
<evidence type="ECO:0000313" key="13">
    <source>
        <dbReference type="Proteomes" id="UP000596074"/>
    </source>
</evidence>
<dbReference type="PANTHER" id="PTHR11804:SF84">
    <property type="entry name" value="SACCHAROLYSIN"/>
    <property type="match status" value="1"/>
</dbReference>
<dbReference type="GO" id="GO:0004222">
    <property type="term" value="F:metalloendopeptidase activity"/>
    <property type="evidence" value="ECO:0007669"/>
    <property type="project" value="UniProtKB-EC"/>
</dbReference>
<feature type="domain" description="Oligopeptidase A N-terminal" evidence="11">
    <location>
        <begin position="28"/>
        <end position="149"/>
    </location>
</feature>
<evidence type="ECO:0000256" key="1">
    <source>
        <dbReference type="ARBA" id="ARBA00006040"/>
    </source>
</evidence>
<dbReference type="KEGG" id="vcw:GJQ55_00185"/>
<evidence type="ECO:0000256" key="9">
    <source>
        <dbReference type="RuleBase" id="RU003435"/>
    </source>
</evidence>
<dbReference type="SUPFAM" id="SSF55486">
    <property type="entry name" value="Metalloproteases ('zincins'), catalytic domain"/>
    <property type="match status" value="1"/>
</dbReference>
<dbReference type="GO" id="GO:0006518">
    <property type="term" value="P:peptide metabolic process"/>
    <property type="evidence" value="ECO:0007669"/>
    <property type="project" value="TreeGrafter"/>
</dbReference>
<dbReference type="GO" id="GO:0046872">
    <property type="term" value="F:metal ion binding"/>
    <property type="evidence" value="ECO:0007669"/>
    <property type="project" value="UniProtKB-UniRule"/>
</dbReference>
<dbReference type="Gene3D" id="3.40.390.10">
    <property type="entry name" value="Collagenase (Catalytic Domain)"/>
    <property type="match status" value="1"/>
</dbReference>
<dbReference type="InterPro" id="IPR045666">
    <property type="entry name" value="OpdA_N"/>
</dbReference>
<dbReference type="Gene3D" id="1.20.1050.40">
    <property type="entry name" value="Endopeptidase. Chain P, domain 1"/>
    <property type="match status" value="1"/>
</dbReference>
<dbReference type="Pfam" id="PF19310">
    <property type="entry name" value="TOP_N"/>
    <property type="match status" value="1"/>
</dbReference>
<reference evidence="12 13" key="1">
    <citation type="submission" date="2019-11" db="EMBL/GenBank/DDBJ databases">
        <title>Venatorbacter sp. nov. a predator of Campylobacter and other Gram-negative bacteria.</title>
        <authorList>
            <person name="Saeedi A."/>
            <person name="Cummings N.J."/>
            <person name="Connerton I.F."/>
            <person name="Connerton P.L."/>
        </authorList>
    </citation>
    <scope>NUCLEOTIDE SEQUENCE [LARGE SCALE GENOMIC DNA]</scope>
    <source>
        <strain evidence="12">XL5</strain>
    </source>
</reference>
<keyword evidence="5 9" id="KW-0862">Zinc</keyword>
<dbReference type="FunFam" id="3.40.390.10:FF:000009">
    <property type="entry name" value="Oligopeptidase A"/>
    <property type="match status" value="1"/>
</dbReference>
<feature type="domain" description="Peptidase M3A/M3B catalytic" evidence="10">
    <location>
        <begin position="223"/>
        <end position="674"/>
    </location>
</feature>
<evidence type="ECO:0000313" key="12">
    <source>
        <dbReference type="EMBL" id="QQD22988.1"/>
    </source>
</evidence>
<evidence type="ECO:0000256" key="4">
    <source>
        <dbReference type="ARBA" id="ARBA00022801"/>
    </source>
</evidence>
<keyword evidence="6 9" id="KW-0482">Metalloprotease</keyword>
<evidence type="ECO:0000256" key="7">
    <source>
        <dbReference type="ARBA" id="ARBA00024603"/>
    </source>
</evidence>
<dbReference type="EC" id="3.4.24.70" evidence="8"/>
<accession>A0A9X7UVT2</accession>
<keyword evidence="3 9" id="KW-0479">Metal-binding</keyword>
<dbReference type="GO" id="GO:0005829">
    <property type="term" value="C:cytosol"/>
    <property type="evidence" value="ECO:0007669"/>
    <property type="project" value="UniProtKB-ARBA"/>
</dbReference>
<evidence type="ECO:0000259" key="10">
    <source>
        <dbReference type="Pfam" id="PF01432"/>
    </source>
</evidence>
<evidence type="ECO:0000256" key="6">
    <source>
        <dbReference type="ARBA" id="ARBA00023049"/>
    </source>
</evidence>
<comment type="cofactor">
    <cofactor evidence="9">
        <name>Zn(2+)</name>
        <dbReference type="ChEBI" id="CHEBI:29105"/>
    </cofactor>
    <text evidence="9">Binds 1 zinc ion.</text>
</comment>
<sequence length="681" mass="77135">MSNPLSEHHRLPPFSAIKPEHVKPAIEQRLNANRERVRELLASVQNPTWDNFVAPMQQWEDELNQAWSPVGHLNGVLNSDELRDAYNACLPLLSAYSTEMGQNKDLCNAWKKLRDSAEYPTLSKAQQKAIDNALRDFHLAGVDLPAEKKARYGEIRKRLSELTSKFGENVLDATNAWSKLITDKAELAGLPDSALDLLAQQAKAEGQEGYRITLDFPSYMPVLTYGENRTLREEMYRAYVTRASELGADAAHDNSANMNEILQLRYELAQLLGFESYAHYSLATKMAQSPDEVLAFLNDIAQKAKPQAEREFAELQAFAAEQGCAELKPWDVSFYSEKLRQARYSISQEDIRPYLPVDKAIGGMFEVVSRLYGVTFEEQKTFDTYHPDARFFHVNKDGQQIAAFYLDLYARPKKRGGAWMDDCRIRRRTADGSMQLPVAYLVCNFTPPVGDKPALLTHDELTTLFHEFGHGLHHMLTAIDVPDVSGINGVAWDAVELPSQFMENWCYEPEALAFISGHYQTGEPLPQELLDKLLAAKHFQSAMMTMRQLEFALFDFRLHHEYSSANPVTVQDLLNEVRQLVTVVPVVEFNRFQHSFTHIFAGGYAAGYYSYKWAEVLSADAYSRFEEEGIFNRATGESFLREILSQGGSSEAAELFENFRGRKPSVEPLLRHSGIIVEEVA</sequence>
<evidence type="ECO:0000256" key="8">
    <source>
        <dbReference type="ARBA" id="ARBA00026100"/>
    </source>
</evidence>
<dbReference type="Pfam" id="PF01432">
    <property type="entry name" value="Peptidase_M3"/>
    <property type="match status" value="1"/>
</dbReference>
<proteinExistence type="inferred from homology"/>
<comment type="similarity">
    <text evidence="1 9">Belongs to the peptidase M3 family.</text>
</comment>
<evidence type="ECO:0000256" key="2">
    <source>
        <dbReference type="ARBA" id="ARBA00022670"/>
    </source>
</evidence>
<protein>
    <recommendedName>
        <fullName evidence="8">oligopeptidase A</fullName>
        <ecNumber evidence="8">3.4.24.70</ecNumber>
    </recommendedName>
</protein>
<dbReference type="Gene3D" id="1.10.1370.10">
    <property type="entry name" value="Neurolysin, domain 3"/>
    <property type="match status" value="1"/>
</dbReference>
<keyword evidence="13" id="KW-1185">Reference proteome</keyword>
<evidence type="ECO:0000259" key="11">
    <source>
        <dbReference type="Pfam" id="PF19310"/>
    </source>
</evidence>
<dbReference type="Proteomes" id="UP000596074">
    <property type="component" value="Chromosome"/>
</dbReference>
<organism evidence="12 13">
    <name type="scientific">Venatoribacter cucullus</name>
    <dbReference type="NCBI Taxonomy" id="2661630"/>
    <lineage>
        <taxon>Bacteria</taxon>
        <taxon>Pseudomonadati</taxon>
        <taxon>Pseudomonadota</taxon>
        <taxon>Gammaproteobacteria</taxon>
        <taxon>Oceanospirillales</taxon>
        <taxon>Oceanospirillaceae</taxon>
        <taxon>Venatoribacter</taxon>
    </lineage>
</organism>
<dbReference type="GO" id="GO:0006508">
    <property type="term" value="P:proteolysis"/>
    <property type="evidence" value="ECO:0007669"/>
    <property type="project" value="UniProtKB-KW"/>
</dbReference>
<dbReference type="AlphaFoldDB" id="A0A9X7UVT2"/>
<dbReference type="InterPro" id="IPR045090">
    <property type="entry name" value="Pept_M3A_M3B"/>
</dbReference>
<dbReference type="EMBL" id="CP046056">
    <property type="protein sequence ID" value="QQD22988.1"/>
    <property type="molecule type" value="Genomic_DNA"/>
</dbReference>
<comment type="catalytic activity">
    <reaction evidence="7">
        <text>Hydrolysis of oligopeptides, with broad specificity. Gly or Ala commonly occur as P1 or P1' residues, but more distant residues are also important, as is shown by the fact that Z-Gly-Pro-Gly-|-Gly-Pro-Ala is cleaved, but not Z-(Gly)(5).</text>
        <dbReference type="EC" id="3.4.24.70"/>
    </reaction>
</comment>
<gene>
    <name evidence="12" type="primary">prlC</name>
    <name evidence="12" type="ORF">GJQ55_00185</name>
</gene>
<evidence type="ECO:0000256" key="5">
    <source>
        <dbReference type="ARBA" id="ARBA00022833"/>
    </source>
</evidence>
<dbReference type="InterPro" id="IPR024080">
    <property type="entry name" value="Neurolysin/TOP_N"/>
</dbReference>
<keyword evidence="4 9" id="KW-0378">Hydrolase</keyword>
<dbReference type="NCBIfam" id="NF008159">
    <property type="entry name" value="PRK10911.1"/>
    <property type="match status" value="1"/>
</dbReference>
<keyword evidence="2 9" id="KW-0645">Protease</keyword>
<dbReference type="InterPro" id="IPR024077">
    <property type="entry name" value="Neurolysin/TOP_dom2"/>
</dbReference>
<dbReference type="RefSeq" id="WP_228345498.1">
    <property type="nucleotide sequence ID" value="NZ_CP046056.1"/>
</dbReference>
<name>A0A9X7UVT2_9GAMM</name>
<dbReference type="InterPro" id="IPR024079">
    <property type="entry name" value="MetalloPept_cat_dom_sf"/>
</dbReference>
<dbReference type="CDD" id="cd06456">
    <property type="entry name" value="M3A_DCP"/>
    <property type="match status" value="1"/>
</dbReference>
<dbReference type="PANTHER" id="PTHR11804">
    <property type="entry name" value="PROTEASE M3 THIMET OLIGOPEPTIDASE-RELATED"/>
    <property type="match status" value="1"/>
</dbReference>
<dbReference type="InterPro" id="IPR001567">
    <property type="entry name" value="Pept_M3A_M3B_dom"/>
</dbReference>
<evidence type="ECO:0000256" key="3">
    <source>
        <dbReference type="ARBA" id="ARBA00022723"/>
    </source>
</evidence>